<dbReference type="EMBL" id="CP016793">
    <property type="protein sequence ID" value="ANZ35434.1"/>
    <property type="molecule type" value="Genomic_DNA"/>
</dbReference>
<evidence type="ECO:0000313" key="1">
    <source>
        <dbReference type="EMBL" id="ANZ35434.1"/>
    </source>
</evidence>
<sequence>MWGVLDQCEAQAVHVEADCFVVVADHQRHQAHGSHVQEYRWWVEVEVSPAPLPCGSAVVVVIWDVVSEHGKETRWDVDQDTVHPDE</sequence>
<reference evidence="1 2" key="1">
    <citation type="submission" date="2016-07" db="EMBL/GenBank/DDBJ databases">
        <title>Complete genome sequence of the Lentzea guizhouensis DHS C013.</title>
        <authorList>
            <person name="Cao C."/>
        </authorList>
    </citation>
    <scope>NUCLEOTIDE SEQUENCE [LARGE SCALE GENOMIC DNA]</scope>
    <source>
        <strain evidence="1 2">DHS C013</strain>
    </source>
</reference>
<accession>A0A1B2HCI3</accession>
<protein>
    <submittedName>
        <fullName evidence="1">Uncharacterized protein</fullName>
    </submittedName>
</protein>
<organism evidence="1 2">
    <name type="scientific">Lentzea guizhouensis</name>
    <dbReference type="NCBI Taxonomy" id="1586287"/>
    <lineage>
        <taxon>Bacteria</taxon>
        <taxon>Bacillati</taxon>
        <taxon>Actinomycetota</taxon>
        <taxon>Actinomycetes</taxon>
        <taxon>Pseudonocardiales</taxon>
        <taxon>Pseudonocardiaceae</taxon>
        <taxon>Lentzea</taxon>
    </lineage>
</organism>
<dbReference type="KEGG" id="led:BBK82_04420"/>
<dbReference type="AlphaFoldDB" id="A0A1B2HCI3"/>
<name>A0A1B2HCI3_9PSEU</name>
<gene>
    <name evidence="1" type="ORF">BBK82_04420</name>
</gene>
<evidence type="ECO:0000313" key="2">
    <source>
        <dbReference type="Proteomes" id="UP000093053"/>
    </source>
</evidence>
<proteinExistence type="predicted"/>
<dbReference type="Proteomes" id="UP000093053">
    <property type="component" value="Chromosome"/>
</dbReference>
<keyword evidence="2" id="KW-1185">Reference proteome</keyword>